<reference evidence="9 10" key="1">
    <citation type="submission" date="2019-03" db="EMBL/GenBank/DDBJ databases">
        <title>Paraburkholderia sp. 7MH5, isolated from subtropical forest soil.</title>
        <authorList>
            <person name="Gao Z.-H."/>
            <person name="Qiu L.-H."/>
        </authorList>
    </citation>
    <scope>NUCLEOTIDE SEQUENCE [LARGE SCALE GENOMIC DNA]</scope>
    <source>
        <strain evidence="9 10">7MH5</strain>
        <plasmid evidence="9 10">unnamed1</plasmid>
    </source>
</reference>
<organism evidence="9 10">
    <name type="scientific">Paraburkholderia pallida</name>
    <dbReference type="NCBI Taxonomy" id="2547399"/>
    <lineage>
        <taxon>Bacteria</taxon>
        <taxon>Pseudomonadati</taxon>
        <taxon>Pseudomonadota</taxon>
        <taxon>Betaproteobacteria</taxon>
        <taxon>Burkholderiales</taxon>
        <taxon>Burkholderiaceae</taxon>
        <taxon>Paraburkholderia</taxon>
    </lineage>
</organism>
<evidence type="ECO:0000256" key="2">
    <source>
        <dbReference type="ARBA" id="ARBA00010265"/>
    </source>
</evidence>
<dbReference type="AlphaFoldDB" id="A0A4P7DBZ9"/>
<dbReference type="EMBL" id="CP038152">
    <property type="protein sequence ID" value="QBR04252.1"/>
    <property type="molecule type" value="Genomic_DNA"/>
</dbReference>
<evidence type="ECO:0000313" key="10">
    <source>
        <dbReference type="Proteomes" id="UP000295727"/>
    </source>
</evidence>
<keyword evidence="10" id="KW-1185">Reference proteome</keyword>
<dbReference type="NCBIfam" id="NF038091">
    <property type="entry name" value="T4SS_VirB10"/>
    <property type="match status" value="1"/>
</dbReference>
<dbReference type="Pfam" id="PF03743">
    <property type="entry name" value="TrbI"/>
    <property type="match status" value="1"/>
</dbReference>
<evidence type="ECO:0000256" key="7">
    <source>
        <dbReference type="SAM" id="MobiDB-lite"/>
    </source>
</evidence>
<dbReference type="RefSeq" id="WP_134760451.1">
    <property type="nucleotide sequence ID" value="NZ_CP038152.1"/>
</dbReference>
<accession>A0A4P7DBZ9</accession>
<dbReference type="KEGG" id="ppai:E1956_44835"/>
<geneLocation type="plasmid" evidence="9 10">
    <name>unnamed1</name>
</geneLocation>
<gene>
    <name evidence="9" type="ORF">E1956_44835</name>
</gene>
<dbReference type="InterPro" id="IPR047695">
    <property type="entry name" value="T4SS_VirB10/PtlG"/>
</dbReference>
<evidence type="ECO:0000256" key="5">
    <source>
        <dbReference type="ARBA" id="ARBA00022989"/>
    </source>
</evidence>
<keyword evidence="4 8" id="KW-0812">Transmembrane</keyword>
<dbReference type="Gene3D" id="2.40.128.260">
    <property type="entry name" value="Type IV secretion system, VirB10/TraB/TrbI"/>
    <property type="match status" value="2"/>
</dbReference>
<name>A0A4P7DBZ9_9BURK</name>
<comment type="similarity">
    <text evidence="2">Belongs to the TrbI/VirB10 family.</text>
</comment>
<evidence type="ECO:0000256" key="6">
    <source>
        <dbReference type="ARBA" id="ARBA00023136"/>
    </source>
</evidence>
<comment type="subcellular location">
    <subcellularLocation>
        <location evidence="1">Cell membrane</location>
        <topology evidence="1">Single-pass membrane protein</topology>
    </subcellularLocation>
</comment>
<keyword evidence="6 8" id="KW-0472">Membrane</keyword>
<dbReference type="InterPro" id="IPR042217">
    <property type="entry name" value="T4SS_VirB10/TrbI"/>
</dbReference>
<dbReference type="Proteomes" id="UP000295727">
    <property type="component" value="Plasmid unnamed1"/>
</dbReference>
<sequence>MSDEINLNPSPVEPAGIGERGVPGVGRTKRKSPFRMLPIVLGMVLVMLFGAIAVGVAIKRWSAQQHAESEAARLEAQKEKPSDERHDFARDQAKIERQRALEAAMASEAAAASSALATPVHADAANATQATAAGGSGAGASTAASAVETAAQRKLDGDVLLNFNNDQKAPGTAGAGGLPGLAGLTAPHPDFAKDGLDSKLQPSKLATVKAELMPSRDFLLIAGTTIPCVQGAEIVTDYPGMTTCHVAKDVYSANGKVLLIERGSEVVGEQRQALMQGQARIFVIWTRLTTPDSVMVQLDSPAADALGGSGLPAYVDNHFWTRFGGAMMVSLISDAGRALSTIAANSGSGSNGIQFNNTTNAGGEVAAEALRNTINVPPTAYSKYGAMTTIFVARDVDFSSVYELATP</sequence>
<dbReference type="CDD" id="cd16429">
    <property type="entry name" value="VirB10"/>
    <property type="match status" value="1"/>
</dbReference>
<feature type="region of interest" description="Disordered" evidence="7">
    <location>
        <begin position="1"/>
        <end position="28"/>
    </location>
</feature>
<proteinExistence type="inferred from homology"/>
<protein>
    <submittedName>
        <fullName evidence="9">TrbI/VirB10 family protein</fullName>
    </submittedName>
</protein>
<evidence type="ECO:0000256" key="4">
    <source>
        <dbReference type="ARBA" id="ARBA00022692"/>
    </source>
</evidence>
<evidence type="ECO:0000256" key="3">
    <source>
        <dbReference type="ARBA" id="ARBA00022475"/>
    </source>
</evidence>
<keyword evidence="3" id="KW-1003">Cell membrane</keyword>
<dbReference type="OrthoDB" id="9766860at2"/>
<evidence type="ECO:0000256" key="8">
    <source>
        <dbReference type="SAM" id="Phobius"/>
    </source>
</evidence>
<evidence type="ECO:0000256" key="1">
    <source>
        <dbReference type="ARBA" id="ARBA00004162"/>
    </source>
</evidence>
<dbReference type="GO" id="GO:0005886">
    <property type="term" value="C:plasma membrane"/>
    <property type="evidence" value="ECO:0007669"/>
    <property type="project" value="UniProtKB-SubCell"/>
</dbReference>
<evidence type="ECO:0000313" key="9">
    <source>
        <dbReference type="EMBL" id="QBR04252.1"/>
    </source>
</evidence>
<feature type="transmembrane region" description="Helical" evidence="8">
    <location>
        <begin position="37"/>
        <end position="58"/>
    </location>
</feature>
<keyword evidence="9" id="KW-0614">Plasmid</keyword>
<keyword evidence="5 8" id="KW-1133">Transmembrane helix</keyword>
<dbReference type="InterPro" id="IPR005498">
    <property type="entry name" value="T4SS_VirB10/TraB/TrbI"/>
</dbReference>